<organism evidence="7 8">
    <name type="scientific">Rhodohalobacter sulfatireducens</name>
    <dbReference type="NCBI Taxonomy" id="2911366"/>
    <lineage>
        <taxon>Bacteria</taxon>
        <taxon>Pseudomonadati</taxon>
        <taxon>Balneolota</taxon>
        <taxon>Balneolia</taxon>
        <taxon>Balneolales</taxon>
        <taxon>Balneolaceae</taxon>
        <taxon>Rhodohalobacter</taxon>
    </lineage>
</organism>
<feature type="compositionally biased region" description="Basic and acidic residues" evidence="4">
    <location>
        <begin position="225"/>
        <end position="236"/>
    </location>
</feature>
<comment type="similarity">
    <text evidence="1 3">Belongs to the bacterial histone-like protein family.</text>
</comment>
<feature type="compositionally biased region" description="Polar residues" evidence="4">
    <location>
        <begin position="289"/>
        <end position="308"/>
    </location>
</feature>
<keyword evidence="2 7" id="KW-0238">DNA-binding</keyword>
<protein>
    <submittedName>
        <fullName evidence="7">HU family DNA-binding protein</fullName>
    </submittedName>
</protein>
<evidence type="ECO:0000313" key="7">
    <source>
        <dbReference type="EMBL" id="MCG2588263.1"/>
    </source>
</evidence>
<keyword evidence="5" id="KW-0812">Transmembrane</keyword>
<feature type="compositionally biased region" description="Basic and acidic residues" evidence="4">
    <location>
        <begin position="105"/>
        <end position="114"/>
    </location>
</feature>
<sequence>MSEKITFKELVELIAKQSKQSESSANSFIHELVQIIEGGLKNSGSVSISGFGKFELRWMKERSGVNPQTGDEITIPGQNKVVFKPYKALRETVNKPFANLEPEILTEKSGTEESSKEEDSESEGSDDPFGLDEIFGTDAPQDSDFGADDSIKSNDPFDSDSDVDYDSEDPFGFEKKAKASSLSQDYNKYIDDLIYEKENPHFGKSEPRAAAKENDEDGDLLVMEREKKEEDGEELPKVAPSIPDESKMARKVQESGSFKWSYAAAVIIVMVALILLFWMMQRSGDSLEETASTTNPGTQNQTEQVLEPSTSESEAESTADTETAGEQQSESNVDEESPPTSGEAQTTGELETQSFTVESGQSLWDIAENQLGNPYLWPVIYYLNQDILSNPNQLLANSDIDIPTFSDPDNLSEFEREQVALGYFSLYQWNQENNPDEARYFLWAVGVFSQDLLDQPPSDVDPEDLAFARNR</sequence>
<proteinExistence type="inferred from homology"/>
<dbReference type="InterPro" id="IPR010992">
    <property type="entry name" value="IHF-like_DNA-bd_dom_sf"/>
</dbReference>
<evidence type="ECO:0000256" key="3">
    <source>
        <dbReference type="RuleBase" id="RU003939"/>
    </source>
</evidence>
<dbReference type="PANTHER" id="PTHR33175:SF2">
    <property type="entry name" value="INTEGRATION HOST FACTOR SUBUNIT ALPHA"/>
    <property type="match status" value="1"/>
</dbReference>
<feature type="compositionally biased region" description="Polar residues" evidence="4">
    <location>
        <begin position="338"/>
        <end position="350"/>
    </location>
</feature>
<feature type="region of interest" description="Disordered" evidence="4">
    <location>
        <begin position="288"/>
        <end position="350"/>
    </location>
</feature>
<evidence type="ECO:0000256" key="2">
    <source>
        <dbReference type="ARBA" id="ARBA00023125"/>
    </source>
</evidence>
<dbReference type="SMART" id="SM00411">
    <property type="entry name" value="BHL"/>
    <property type="match status" value="1"/>
</dbReference>
<dbReference type="Gene3D" id="4.10.520.10">
    <property type="entry name" value="IHF-like DNA-binding proteins"/>
    <property type="match status" value="1"/>
</dbReference>
<feature type="compositionally biased region" description="Acidic residues" evidence="4">
    <location>
        <begin position="157"/>
        <end position="171"/>
    </location>
</feature>
<keyword evidence="5" id="KW-0472">Membrane</keyword>
<dbReference type="PROSITE" id="PS51782">
    <property type="entry name" value="LYSM"/>
    <property type="match status" value="1"/>
</dbReference>
<feature type="region of interest" description="Disordered" evidence="4">
    <location>
        <begin position="225"/>
        <end position="248"/>
    </location>
</feature>
<dbReference type="InterPro" id="IPR000119">
    <property type="entry name" value="Hist_DNA-bd"/>
</dbReference>
<gene>
    <name evidence="7" type="ORF">L6773_06770</name>
</gene>
<name>A0ABS9KBS0_9BACT</name>
<keyword evidence="5" id="KW-1133">Transmembrane helix</keyword>
<reference evidence="7" key="2">
    <citation type="submission" date="2024-05" db="EMBL/GenBank/DDBJ databases">
        <title>Rhodohalobacter halophilus gen. nov., sp. nov., a moderately halophilic member of the family Balneolaceae.</title>
        <authorList>
            <person name="Xia J."/>
        </authorList>
    </citation>
    <scope>NUCLEOTIDE SEQUENCE</scope>
    <source>
        <strain evidence="7">WB101</strain>
    </source>
</reference>
<dbReference type="SUPFAM" id="SSF47729">
    <property type="entry name" value="IHF-like DNA-binding proteins"/>
    <property type="match status" value="1"/>
</dbReference>
<dbReference type="EMBL" id="JAKLWS010000006">
    <property type="protein sequence ID" value="MCG2588263.1"/>
    <property type="molecule type" value="Genomic_DNA"/>
</dbReference>
<dbReference type="Gene3D" id="3.10.350.10">
    <property type="entry name" value="LysM domain"/>
    <property type="match status" value="1"/>
</dbReference>
<dbReference type="Proteomes" id="UP001165366">
    <property type="component" value="Unassembled WGS sequence"/>
</dbReference>
<dbReference type="InterPro" id="IPR018392">
    <property type="entry name" value="LysM"/>
</dbReference>
<dbReference type="Pfam" id="PF00216">
    <property type="entry name" value="Bac_DNA_binding"/>
    <property type="match status" value="1"/>
</dbReference>
<keyword evidence="8" id="KW-1185">Reference proteome</keyword>
<dbReference type="RefSeq" id="WP_237853106.1">
    <property type="nucleotide sequence ID" value="NZ_JAKLWS010000006.1"/>
</dbReference>
<feature type="compositionally biased region" description="Acidic residues" evidence="4">
    <location>
        <begin position="115"/>
        <end position="130"/>
    </location>
</feature>
<dbReference type="InterPro" id="IPR036779">
    <property type="entry name" value="LysM_dom_sf"/>
</dbReference>
<dbReference type="PANTHER" id="PTHR33175">
    <property type="entry name" value="DNA-BINDING PROTEIN HU"/>
    <property type="match status" value="1"/>
</dbReference>
<evidence type="ECO:0000313" key="8">
    <source>
        <dbReference type="Proteomes" id="UP001165366"/>
    </source>
</evidence>
<evidence type="ECO:0000256" key="4">
    <source>
        <dbReference type="SAM" id="MobiDB-lite"/>
    </source>
</evidence>
<feature type="transmembrane region" description="Helical" evidence="5">
    <location>
        <begin position="260"/>
        <end position="280"/>
    </location>
</feature>
<dbReference type="GO" id="GO:0003677">
    <property type="term" value="F:DNA binding"/>
    <property type="evidence" value="ECO:0007669"/>
    <property type="project" value="UniProtKB-KW"/>
</dbReference>
<reference evidence="7" key="1">
    <citation type="submission" date="2022-01" db="EMBL/GenBank/DDBJ databases">
        <authorList>
            <person name="Wang Y."/>
        </authorList>
    </citation>
    <scope>NUCLEOTIDE SEQUENCE</scope>
    <source>
        <strain evidence="7">WB101</strain>
    </source>
</reference>
<comment type="caution">
    <text evidence="7">The sequence shown here is derived from an EMBL/GenBank/DDBJ whole genome shotgun (WGS) entry which is preliminary data.</text>
</comment>
<evidence type="ECO:0000256" key="5">
    <source>
        <dbReference type="SAM" id="Phobius"/>
    </source>
</evidence>
<dbReference type="PRINTS" id="PR01727">
    <property type="entry name" value="DNABINDINGHU"/>
</dbReference>
<dbReference type="CDD" id="cd13831">
    <property type="entry name" value="HU"/>
    <property type="match status" value="1"/>
</dbReference>
<evidence type="ECO:0000256" key="1">
    <source>
        <dbReference type="ARBA" id="ARBA00010529"/>
    </source>
</evidence>
<evidence type="ECO:0000259" key="6">
    <source>
        <dbReference type="PROSITE" id="PS51782"/>
    </source>
</evidence>
<feature type="region of interest" description="Disordered" evidence="4">
    <location>
        <begin position="100"/>
        <end position="181"/>
    </location>
</feature>
<feature type="domain" description="LysM" evidence="6">
    <location>
        <begin position="353"/>
        <end position="402"/>
    </location>
</feature>
<accession>A0ABS9KBS0</accession>